<dbReference type="PANTHER" id="PTHR46771:SF5">
    <property type="entry name" value="DETERIN"/>
    <property type="match status" value="1"/>
</dbReference>
<dbReference type="Proteomes" id="UP001431783">
    <property type="component" value="Unassembled WGS sequence"/>
</dbReference>
<evidence type="ECO:0000313" key="3">
    <source>
        <dbReference type="EMBL" id="KAK9887113.1"/>
    </source>
</evidence>
<protein>
    <submittedName>
        <fullName evidence="3">Uncharacterized protein</fullName>
    </submittedName>
</protein>
<dbReference type="PANTHER" id="PTHR46771">
    <property type="entry name" value="DETERIN"/>
    <property type="match status" value="1"/>
</dbReference>
<evidence type="ECO:0000313" key="4">
    <source>
        <dbReference type="Proteomes" id="UP001431783"/>
    </source>
</evidence>
<sequence length="133" mass="15768">MKSNFQFLFEKNRLETFNTWVYSDKQQCSARKMAEAGFIFVGSRIEPDLAKCFFCNKELDGWEKDDDPWKEHLSHSSHCQFAIRNTPEDEMTVYQFLDIANAYGEKIIEDYHNNKLTLLEKAFKTAEEYFLPN</sequence>
<dbReference type="InterPro" id="IPR051190">
    <property type="entry name" value="Baculoviral_IAP"/>
</dbReference>
<dbReference type="CDD" id="cd00022">
    <property type="entry name" value="BIR"/>
    <property type="match status" value="1"/>
</dbReference>
<name>A0AAW1V180_9CUCU</name>
<dbReference type="InterPro" id="IPR001370">
    <property type="entry name" value="BIR_rpt"/>
</dbReference>
<dbReference type="Pfam" id="PF00653">
    <property type="entry name" value="BIR"/>
    <property type="match status" value="1"/>
</dbReference>
<accession>A0AAW1V180</accession>
<dbReference type="SMART" id="SM00238">
    <property type="entry name" value="BIR"/>
    <property type="match status" value="1"/>
</dbReference>
<keyword evidence="4" id="KW-1185">Reference proteome</keyword>
<dbReference type="GO" id="GO:0046872">
    <property type="term" value="F:metal ion binding"/>
    <property type="evidence" value="ECO:0007669"/>
    <property type="project" value="UniProtKB-KW"/>
</dbReference>
<dbReference type="SUPFAM" id="SSF57924">
    <property type="entry name" value="Inhibitor of apoptosis (IAP) repeat"/>
    <property type="match status" value="1"/>
</dbReference>
<gene>
    <name evidence="3" type="ORF">WA026_020560</name>
</gene>
<dbReference type="PROSITE" id="PS50143">
    <property type="entry name" value="BIR_REPEAT_2"/>
    <property type="match status" value="1"/>
</dbReference>
<dbReference type="Gene3D" id="1.10.1170.10">
    <property type="entry name" value="Inhibitor Of Apoptosis Protein (2mihbC-IAP-1), Chain A"/>
    <property type="match status" value="1"/>
</dbReference>
<organism evidence="3 4">
    <name type="scientific">Henosepilachna vigintioctopunctata</name>
    <dbReference type="NCBI Taxonomy" id="420089"/>
    <lineage>
        <taxon>Eukaryota</taxon>
        <taxon>Metazoa</taxon>
        <taxon>Ecdysozoa</taxon>
        <taxon>Arthropoda</taxon>
        <taxon>Hexapoda</taxon>
        <taxon>Insecta</taxon>
        <taxon>Pterygota</taxon>
        <taxon>Neoptera</taxon>
        <taxon>Endopterygota</taxon>
        <taxon>Coleoptera</taxon>
        <taxon>Polyphaga</taxon>
        <taxon>Cucujiformia</taxon>
        <taxon>Coccinelloidea</taxon>
        <taxon>Coccinellidae</taxon>
        <taxon>Epilachninae</taxon>
        <taxon>Epilachnini</taxon>
        <taxon>Henosepilachna</taxon>
    </lineage>
</organism>
<evidence type="ECO:0000256" key="1">
    <source>
        <dbReference type="ARBA" id="ARBA00022723"/>
    </source>
</evidence>
<dbReference type="EMBL" id="JARQZJ010000105">
    <property type="protein sequence ID" value="KAK9887113.1"/>
    <property type="molecule type" value="Genomic_DNA"/>
</dbReference>
<reference evidence="3 4" key="1">
    <citation type="submission" date="2023-03" db="EMBL/GenBank/DDBJ databases">
        <title>Genome insight into feeding habits of ladybird beetles.</title>
        <authorList>
            <person name="Li H.-S."/>
            <person name="Huang Y.-H."/>
            <person name="Pang H."/>
        </authorList>
    </citation>
    <scope>NUCLEOTIDE SEQUENCE [LARGE SCALE GENOMIC DNA]</scope>
    <source>
        <strain evidence="3">SYSU_2023b</strain>
        <tissue evidence="3">Whole body</tissue>
    </source>
</reference>
<evidence type="ECO:0000256" key="2">
    <source>
        <dbReference type="ARBA" id="ARBA00022833"/>
    </source>
</evidence>
<proteinExistence type="predicted"/>
<comment type="caution">
    <text evidence="3">The sequence shown here is derived from an EMBL/GenBank/DDBJ whole genome shotgun (WGS) entry which is preliminary data.</text>
</comment>
<keyword evidence="2" id="KW-0862">Zinc</keyword>
<keyword evidence="1" id="KW-0479">Metal-binding</keyword>
<dbReference type="AlphaFoldDB" id="A0AAW1V180"/>